<dbReference type="Pfam" id="PF03695">
    <property type="entry name" value="UPF0149"/>
    <property type="match status" value="1"/>
</dbReference>
<evidence type="ECO:0000313" key="2">
    <source>
        <dbReference type="EMBL" id="MBK1617249.1"/>
    </source>
</evidence>
<dbReference type="EMBL" id="NRRY01000002">
    <property type="protein sequence ID" value="MBK1617249.1"/>
    <property type="molecule type" value="Genomic_DNA"/>
</dbReference>
<proteinExistence type="inferred from homology"/>
<dbReference type="SUPFAM" id="SSF101327">
    <property type="entry name" value="YgfB-like"/>
    <property type="match status" value="1"/>
</dbReference>
<dbReference type="Proteomes" id="UP001138768">
    <property type="component" value="Unassembled WGS sequence"/>
</dbReference>
<evidence type="ECO:0000313" key="3">
    <source>
        <dbReference type="Proteomes" id="UP001138768"/>
    </source>
</evidence>
<dbReference type="AlphaFoldDB" id="A0A9X1B2S3"/>
<dbReference type="PANTHER" id="PTHR37528:SF1">
    <property type="entry name" value="UPF0149 PROTEIN YGFB"/>
    <property type="match status" value="1"/>
</dbReference>
<protein>
    <submittedName>
        <fullName evidence="2">Uncharacterized protein</fullName>
    </submittedName>
</protein>
<reference evidence="2 3" key="1">
    <citation type="journal article" date="2020" name="Microorganisms">
        <title>Osmotic Adaptation and Compatible Solute Biosynthesis of Phototrophic Bacteria as Revealed from Genome Analyses.</title>
        <authorList>
            <person name="Imhoff J.F."/>
            <person name="Rahn T."/>
            <person name="Kunzel S."/>
            <person name="Keller A."/>
            <person name="Neulinger S.C."/>
        </authorList>
    </citation>
    <scope>NUCLEOTIDE SEQUENCE [LARGE SCALE GENOMIC DNA]</scope>
    <source>
        <strain evidence="2 3">DSM 25653</strain>
    </source>
</reference>
<organism evidence="2 3">
    <name type="scientific">Lamprobacter modestohalophilus</name>
    <dbReference type="NCBI Taxonomy" id="1064514"/>
    <lineage>
        <taxon>Bacteria</taxon>
        <taxon>Pseudomonadati</taxon>
        <taxon>Pseudomonadota</taxon>
        <taxon>Gammaproteobacteria</taxon>
        <taxon>Chromatiales</taxon>
        <taxon>Chromatiaceae</taxon>
        <taxon>Lamprobacter</taxon>
    </lineage>
</organism>
<dbReference type="GO" id="GO:0005829">
    <property type="term" value="C:cytosol"/>
    <property type="evidence" value="ECO:0007669"/>
    <property type="project" value="TreeGrafter"/>
</dbReference>
<sequence length="258" mass="27611">MAFAVAPDYDRLSRLLAGVELAPSPAEAQGMLCGLLALHLPDPLERWQAQLLLATPAAESNSSSEWGLEPVIDAAAAPAPIDLTFQGRKTSAAGHAEAHACCDDPSHDHAGAHAGYPADVNADADADERSAALEQLAAWTQSAIGPTSLSFDLLLPPEDRLLQERAHAVLDWVRGLLFGLALGGLDREQLLGQAAEAFDDLVELTRMDLDAIVEGDADEQALTEIVEFLRVAAMLIREDRAKALLDERDRQVAEMGMH</sequence>
<evidence type="ECO:0000256" key="1">
    <source>
        <dbReference type="ARBA" id="ARBA00038308"/>
    </source>
</evidence>
<dbReference type="InterPro" id="IPR011978">
    <property type="entry name" value="YgfB-like"/>
</dbReference>
<gene>
    <name evidence="2" type="ORF">CKO42_02040</name>
</gene>
<name>A0A9X1B2S3_9GAMM</name>
<comment type="caution">
    <text evidence="2">The sequence shown here is derived from an EMBL/GenBank/DDBJ whole genome shotgun (WGS) entry which is preliminary data.</text>
</comment>
<dbReference type="RefSeq" id="WP_200237732.1">
    <property type="nucleotide sequence ID" value="NZ_NRRY01000002.1"/>
</dbReference>
<accession>A0A9X1B2S3</accession>
<dbReference type="Gene3D" id="1.20.120.740">
    <property type="entry name" value="YgfB uncharacterised protein family UPF0149, PF03695"/>
    <property type="match status" value="1"/>
</dbReference>
<dbReference type="PANTHER" id="PTHR37528">
    <property type="entry name" value="UPF0149 PROTEIN YGFB"/>
    <property type="match status" value="1"/>
</dbReference>
<keyword evidence="3" id="KW-1185">Reference proteome</keyword>
<dbReference type="InterPro" id="IPR036255">
    <property type="entry name" value="YgfB-like_sf"/>
</dbReference>
<comment type="similarity">
    <text evidence="1">Belongs to the UPF0149 family.</text>
</comment>